<gene>
    <name evidence="1" type="ORF">LSALG_LOCUS8934</name>
</gene>
<name>A0AA35Y5X7_LACSI</name>
<proteinExistence type="predicted"/>
<organism evidence="1 2">
    <name type="scientific">Lactuca saligna</name>
    <name type="common">Willowleaf lettuce</name>
    <dbReference type="NCBI Taxonomy" id="75948"/>
    <lineage>
        <taxon>Eukaryota</taxon>
        <taxon>Viridiplantae</taxon>
        <taxon>Streptophyta</taxon>
        <taxon>Embryophyta</taxon>
        <taxon>Tracheophyta</taxon>
        <taxon>Spermatophyta</taxon>
        <taxon>Magnoliopsida</taxon>
        <taxon>eudicotyledons</taxon>
        <taxon>Gunneridae</taxon>
        <taxon>Pentapetalae</taxon>
        <taxon>asterids</taxon>
        <taxon>campanulids</taxon>
        <taxon>Asterales</taxon>
        <taxon>Asteraceae</taxon>
        <taxon>Cichorioideae</taxon>
        <taxon>Cichorieae</taxon>
        <taxon>Lactucinae</taxon>
        <taxon>Lactuca</taxon>
    </lineage>
</organism>
<dbReference type="EMBL" id="OX465077">
    <property type="protein sequence ID" value="CAI9268514.1"/>
    <property type="molecule type" value="Genomic_DNA"/>
</dbReference>
<accession>A0AA35Y5X7</accession>
<protein>
    <submittedName>
        <fullName evidence="1">Uncharacterized protein</fullName>
    </submittedName>
</protein>
<dbReference type="AlphaFoldDB" id="A0AA35Y5X7"/>
<keyword evidence="2" id="KW-1185">Reference proteome</keyword>
<reference evidence="1" key="1">
    <citation type="submission" date="2023-04" db="EMBL/GenBank/DDBJ databases">
        <authorList>
            <person name="Vijverberg K."/>
            <person name="Xiong W."/>
            <person name="Schranz E."/>
        </authorList>
    </citation>
    <scope>NUCLEOTIDE SEQUENCE</scope>
</reference>
<evidence type="ECO:0000313" key="2">
    <source>
        <dbReference type="Proteomes" id="UP001177003"/>
    </source>
</evidence>
<evidence type="ECO:0000313" key="1">
    <source>
        <dbReference type="EMBL" id="CAI9268514.1"/>
    </source>
</evidence>
<sequence>MLFSFYLKHMLPYFKTLSSKKFSVVKVSCPIETESFPNARFKVTRVATIQVYKFNLADLLFLNLYDWILLINLLMKDEKKFEPIISHLKRMLVLYILEIGKMGVEIAVVLRKKPTVLSKEASKDHDKMKPGRIQNDGWFMSFHI</sequence>
<dbReference type="Proteomes" id="UP001177003">
    <property type="component" value="Chromosome 1"/>
</dbReference>